<dbReference type="RefSeq" id="XP_026662089.2">
    <property type="nucleotide sequence ID" value="XM_026806288.2"/>
</dbReference>
<dbReference type="GeneID" id="103711182"/>
<organism evidence="1 2">
    <name type="scientific">Phoenix dactylifera</name>
    <name type="common">Date palm</name>
    <dbReference type="NCBI Taxonomy" id="42345"/>
    <lineage>
        <taxon>Eukaryota</taxon>
        <taxon>Viridiplantae</taxon>
        <taxon>Streptophyta</taxon>
        <taxon>Embryophyta</taxon>
        <taxon>Tracheophyta</taxon>
        <taxon>Spermatophyta</taxon>
        <taxon>Magnoliopsida</taxon>
        <taxon>Liliopsida</taxon>
        <taxon>Arecaceae</taxon>
        <taxon>Coryphoideae</taxon>
        <taxon>Phoeniceae</taxon>
        <taxon>Phoenix</taxon>
    </lineage>
</organism>
<reference evidence="1" key="1">
    <citation type="journal article" date="2019" name="Nat. Commun.">
        <title>Genome-wide association mapping of date palm fruit traits.</title>
        <authorList>
            <person name="Hazzouri K.M."/>
            <person name="Gros-Balthazard M."/>
            <person name="Flowers J.M."/>
            <person name="Copetti D."/>
            <person name="Lemansour A."/>
            <person name="Lebrun M."/>
            <person name="Masmoudi K."/>
            <person name="Ferrand S."/>
            <person name="Dhar M.I."/>
            <person name="Fresquez Z.A."/>
            <person name="Rosas U."/>
            <person name="Zhang J."/>
            <person name="Talag J."/>
            <person name="Lee S."/>
            <person name="Kudrna D."/>
            <person name="Powell R.F."/>
            <person name="Leitch I.J."/>
            <person name="Krueger R.R."/>
            <person name="Wing R.A."/>
            <person name="Amiri K.M.A."/>
            <person name="Purugganan M.D."/>
        </authorList>
    </citation>
    <scope>NUCLEOTIDE SEQUENCE [LARGE SCALE GENOMIC DNA]</scope>
    <source>
        <strain evidence="1">cv. Khalas</strain>
    </source>
</reference>
<evidence type="ECO:0000313" key="1">
    <source>
        <dbReference type="Proteomes" id="UP000228380"/>
    </source>
</evidence>
<reference evidence="2" key="2">
    <citation type="submission" date="2025-08" db="UniProtKB">
        <authorList>
            <consortium name="RefSeq"/>
        </authorList>
    </citation>
    <scope>IDENTIFICATION</scope>
    <source>
        <tissue evidence="2">Young leaves</tissue>
    </source>
</reference>
<dbReference type="Pfam" id="PF02681">
    <property type="entry name" value="DUF212"/>
    <property type="match status" value="1"/>
</dbReference>
<dbReference type="OrthoDB" id="1716650at2759"/>
<protein>
    <submittedName>
        <fullName evidence="2">Uncharacterized protein LOC103711182 isoform X1</fullName>
    </submittedName>
</protein>
<dbReference type="PANTHER" id="PTHR31446:SF29">
    <property type="entry name" value="ACID PHOSPHATASE_VANADIUM-DEPENDENT HALOPEROXIDASE-RELATED PROTEIN"/>
    <property type="match status" value="1"/>
</dbReference>
<proteinExistence type="predicted"/>
<gene>
    <name evidence="2" type="primary">LOC103711182</name>
</gene>
<dbReference type="PANTHER" id="PTHR31446">
    <property type="entry name" value="ACID PHOSPHATASE/VANADIUM-DEPENDENT HALOPEROXIDASE-RELATED PROTEIN"/>
    <property type="match status" value="1"/>
</dbReference>
<dbReference type="InterPro" id="IPR003832">
    <property type="entry name" value="DUF212"/>
</dbReference>
<sequence>MCGNDLLCCGGSGMMLMSTTAVLSKALVSPFFVDAGREPDVRVGGLWRGTIKMFLNFSVERRWDYGMLFSSGGMPSSHSALCMALTASVGLCHGAADSLFPVCLGFSLIVMYDAIGVRRHAGMQVEDLADVPFTHHTCTGCALNWVNFILKQNEEAEHIPVQITRSLVTNDSFQSSASTLEFNCGANMIIFWYQI</sequence>
<evidence type="ECO:0000313" key="2">
    <source>
        <dbReference type="RefSeq" id="XP_026662089.2"/>
    </source>
</evidence>
<accession>A0A8B8J7D8</accession>
<name>A0A8B8J7D8_PHODC</name>
<dbReference type="AlphaFoldDB" id="A0A8B8J7D8"/>
<keyword evidence="1" id="KW-1185">Reference proteome</keyword>
<dbReference type="Proteomes" id="UP000228380">
    <property type="component" value="Chromosome 11"/>
</dbReference>
<dbReference type="KEGG" id="pda:103711182"/>